<dbReference type="SUPFAM" id="SSF52540">
    <property type="entry name" value="P-loop containing nucleoside triphosphate hydrolases"/>
    <property type="match status" value="1"/>
</dbReference>
<proteinExistence type="predicted"/>
<dbReference type="PANTHER" id="PTHR45772:SF7">
    <property type="entry name" value="AMINO ACID ABC TRANSPORTER ATP-BINDING PROTEIN"/>
    <property type="match status" value="1"/>
</dbReference>
<dbReference type="AlphaFoldDB" id="A0A1E3X3U9"/>
<gene>
    <name evidence="5" type="ORF">SCARUB_05249</name>
</gene>
<comment type="caution">
    <text evidence="5">The sequence shown here is derived from an EMBL/GenBank/DDBJ whole genome shotgun (WGS) entry which is preliminary data.</text>
</comment>
<dbReference type="InterPro" id="IPR027417">
    <property type="entry name" value="P-loop_NTPase"/>
</dbReference>
<dbReference type="PROSITE" id="PS00211">
    <property type="entry name" value="ABC_TRANSPORTER_1"/>
    <property type="match status" value="1"/>
</dbReference>
<dbReference type="GO" id="GO:0015808">
    <property type="term" value="P:L-alanine transport"/>
    <property type="evidence" value="ECO:0007669"/>
    <property type="project" value="TreeGrafter"/>
</dbReference>
<organism evidence="5 6">
    <name type="scientific">Candidatus Scalindua rubra</name>
    <dbReference type="NCBI Taxonomy" id="1872076"/>
    <lineage>
        <taxon>Bacteria</taxon>
        <taxon>Pseudomonadati</taxon>
        <taxon>Planctomycetota</taxon>
        <taxon>Candidatus Brocadiia</taxon>
        <taxon>Candidatus Brocadiales</taxon>
        <taxon>Candidatus Scalinduaceae</taxon>
        <taxon>Candidatus Scalindua</taxon>
    </lineage>
</organism>
<dbReference type="GO" id="GO:0015188">
    <property type="term" value="F:L-isoleucine transmembrane transporter activity"/>
    <property type="evidence" value="ECO:0007669"/>
    <property type="project" value="TreeGrafter"/>
</dbReference>
<dbReference type="GO" id="GO:1903805">
    <property type="term" value="P:L-valine import across plasma membrane"/>
    <property type="evidence" value="ECO:0007669"/>
    <property type="project" value="TreeGrafter"/>
</dbReference>
<evidence type="ECO:0000259" key="4">
    <source>
        <dbReference type="PROSITE" id="PS50893"/>
    </source>
</evidence>
<dbReference type="GO" id="GO:0016887">
    <property type="term" value="F:ATP hydrolysis activity"/>
    <property type="evidence" value="ECO:0007669"/>
    <property type="project" value="InterPro"/>
</dbReference>
<name>A0A1E3X3U9_9BACT</name>
<dbReference type="PATRIC" id="fig|1872076.5.peg.6308"/>
<dbReference type="InterPro" id="IPR017871">
    <property type="entry name" value="ABC_transporter-like_CS"/>
</dbReference>
<evidence type="ECO:0000256" key="1">
    <source>
        <dbReference type="ARBA" id="ARBA00022448"/>
    </source>
</evidence>
<dbReference type="PANTHER" id="PTHR45772">
    <property type="entry name" value="CONSERVED COMPONENT OF ABC TRANSPORTER FOR NATURAL AMINO ACIDS-RELATED"/>
    <property type="match status" value="1"/>
</dbReference>
<dbReference type="InterPro" id="IPR051120">
    <property type="entry name" value="ABC_AA/LPS_Transport"/>
</dbReference>
<dbReference type="InterPro" id="IPR003593">
    <property type="entry name" value="AAA+_ATPase"/>
</dbReference>
<feature type="domain" description="ABC transporter" evidence="4">
    <location>
        <begin position="16"/>
        <end position="261"/>
    </location>
</feature>
<dbReference type="FunFam" id="3.40.50.300:FF:000421">
    <property type="entry name" value="Branched-chain amino acid ABC transporter ATP-binding protein"/>
    <property type="match status" value="1"/>
</dbReference>
<keyword evidence="3 5" id="KW-0067">ATP-binding</keyword>
<reference evidence="5 6" key="1">
    <citation type="submission" date="2016-07" db="EMBL/GenBank/DDBJ databases">
        <title>Draft genome of Scalindua rubra, obtained from a brine-seawater interface in the Red Sea, sheds light on salt adaptation in anammox bacteria.</title>
        <authorList>
            <person name="Speth D.R."/>
            <person name="Lagkouvardos I."/>
            <person name="Wang Y."/>
            <person name="Qian P.-Y."/>
            <person name="Dutilh B.E."/>
            <person name="Jetten M.S."/>
        </authorList>
    </citation>
    <scope>NUCLEOTIDE SEQUENCE [LARGE SCALE GENOMIC DNA]</scope>
    <source>
        <strain evidence="5">BSI-1</strain>
    </source>
</reference>
<dbReference type="GO" id="GO:0005886">
    <property type="term" value="C:plasma membrane"/>
    <property type="evidence" value="ECO:0007669"/>
    <property type="project" value="TreeGrafter"/>
</dbReference>
<dbReference type="InterPro" id="IPR003439">
    <property type="entry name" value="ABC_transporter-like_ATP-bd"/>
</dbReference>
<dbReference type="Pfam" id="PF00005">
    <property type="entry name" value="ABC_tran"/>
    <property type="match status" value="1"/>
</dbReference>
<dbReference type="Gene3D" id="3.40.50.300">
    <property type="entry name" value="P-loop containing nucleotide triphosphate hydrolases"/>
    <property type="match status" value="1"/>
</dbReference>
<accession>A0A1E3X3U9</accession>
<dbReference type="GO" id="GO:0042941">
    <property type="term" value="P:D-alanine transmembrane transport"/>
    <property type="evidence" value="ECO:0007669"/>
    <property type="project" value="TreeGrafter"/>
</dbReference>
<dbReference type="EMBL" id="MAYW01000425">
    <property type="protein sequence ID" value="ODS29654.1"/>
    <property type="molecule type" value="Genomic_DNA"/>
</dbReference>
<sequence length="264" mass="29437">MNEYLKTNNQKPETVLQVQNLTKEFDGVRAVDNLNFSIQTASINALIGPNGAGKTTVFNLIGGFLKHDKGEILKFNNSSTHKLAKLNPYKIARLGISRTFQDIRLFPQITVMENMLLATKYDKGGSLLSALLKSKVMKDEEQKNREKALEYLELVGIADKKDELAENLSHGQRRLLELARSLATEAELFLLDEPTAGVFPNMRVKILDILKSLKAKGKTVLFIEHDMKVVTGISDKIIVLNYGKKIAEGPPEEVTSKSLRISRG</sequence>
<dbReference type="GO" id="GO:0015192">
    <property type="term" value="F:L-phenylalanine transmembrane transporter activity"/>
    <property type="evidence" value="ECO:0007669"/>
    <property type="project" value="TreeGrafter"/>
</dbReference>
<dbReference type="GO" id="GO:1903806">
    <property type="term" value="P:L-isoleucine import across plasma membrane"/>
    <property type="evidence" value="ECO:0007669"/>
    <property type="project" value="TreeGrafter"/>
</dbReference>
<evidence type="ECO:0000313" key="5">
    <source>
        <dbReference type="EMBL" id="ODS29654.1"/>
    </source>
</evidence>
<evidence type="ECO:0000256" key="2">
    <source>
        <dbReference type="ARBA" id="ARBA00022741"/>
    </source>
</evidence>
<keyword evidence="2" id="KW-0547">Nucleotide-binding</keyword>
<dbReference type="SMART" id="SM00382">
    <property type="entry name" value="AAA"/>
    <property type="match status" value="1"/>
</dbReference>
<keyword evidence="1" id="KW-0813">Transport</keyword>
<dbReference type="PROSITE" id="PS50893">
    <property type="entry name" value="ABC_TRANSPORTER_2"/>
    <property type="match status" value="1"/>
</dbReference>
<dbReference type="Proteomes" id="UP000094056">
    <property type="component" value="Unassembled WGS sequence"/>
</dbReference>
<dbReference type="CDD" id="cd03219">
    <property type="entry name" value="ABC_Mj1267_LivG_branched"/>
    <property type="match status" value="1"/>
</dbReference>
<evidence type="ECO:0000313" key="6">
    <source>
        <dbReference type="Proteomes" id="UP000094056"/>
    </source>
</evidence>
<evidence type="ECO:0000256" key="3">
    <source>
        <dbReference type="ARBA" id="ARBA00022840"/>
    </source>
</evidence>
<dbReference type="GO" id="GO:0005304">
    <property type="term" value="F:L-valine transmembrane transporter activity"/>
    <property type="evidence" value="ECO:0007669"/>
    <property type="project" value="TreeGrafter"/>
</dbReference>
<protein>
    <submittedName>
        <fullName evidence="5">ABC transporter ATP-binding component</fullName>
    </submittedName>
</protein>
<dbReference type="GO" id="GO:0005524">
    <property type="term" value="F:ATP binding"/>
    <property type="evidence" value="ECO:0007669"/>
    <property type="project" value="UniProtKB-KW"/>
</dbReference>